<reference evidence="2 3" key="1">
    <citation type="journal article" date="2016" name="Nat. Commun.">
        <title>Thousands of microbial genomes shed light on interconnected biogeochemical processes in an aquifer system.</title>
        <authorList>
            <person name="Anantharaman K."/>
            <person name="Brown C.T."/>
            <person name="Hug L.A."/>
            <person name="Sharon I."/>
            <person name="Castelle C.J."/>
            <person name="Probst A.J."/>
            <person name="Thomas B.C."/>
            <person name="Singh A."/>
            <person name="Wilkins M.J."/>
            <person name="Karaoz U."/>
            <person name="Brodie E.L."/>
            <person name="Williams K.H."/>
            <person name="Hubbard S.S."/>
            <person name="Banfield J.F."/>
        </authorList>
    </citation>
    <scope>NUCLEOTIDE SEQUENCE [LARGE SCALE GENOMIC DNA]</scope>
</reference>
<gene>
    <name evidence="2" type="ORF">A3H61_01690</name>
</gene>
<organism evidence="2 3">
    <name type="scientific">Candidatus Jacksonbacteria bacterium RIFCSPLOWO2_02_FULL_44_20</name>
    <dbReference type="NCBI Taxonomy" id="1798460"/>
    <lineage>
        <taxon>Bacteria</taxon>
        <taxon>Candidatus Jacksoniibacteriota</taxon>
    </lineage>
</organism>
<evidence type="ECO:0000313" key="3">
    <source>
        <dbReference type="Proteomes" id="UP000178315"/>
    </source>
</evidence>
<keyword evidence="1" id="KW-0812">Transmembrane</keyword>
<evidence type="ECO:0000313" key="2">
    <source>
        <dbReference type="EMBL" id="OGY72686.1"/>
    </source>
</evidence>
<dbReference type="EMBL" id="MHJU01000026">
    <property type="protein sequence ID" value="OGY72686.1"/>
    <property type="molecule type" value="Genomic_DNA"/>
</dbReference>
<keyword evidence="1" id="KW-1133">Transmembrane helix</keyword>
<evidence type="ECO:0008006" key="4">
    <source>
        <dbReference type="Google" id="ProtNLM"/>
    </source>
</evidence>
<dbReference type="AlphaFoldDB" id="A0A1G2A874"/>
<accession>A0A1G2A874</accession>
<proteinExistence type="predicted"/>
<protein>
    <recommendedName>
        <fullName evidence="4">Type 4 fimbrial biogenesis protein PilX N-terminal domain-containing protein</fullName>
    </recommendedName>
</protein>
<dbReference type="Proteomes" id="UP000178315">
    <property type="component" value="Unassembled WGS sequence"/>
</dbReference>
<sequence>MQNSKCKINVFNDRGSIIAFALSAIAVMSITAALLTTLTILELKKSANVQRASVALYRAESGVENILFILNRAFAEGKTVSDIKTILGFDIANNFGYNFNCDGADAVDEACYTDVKTLEVKFGAEALRFDIAKNQALTLNIFEPNDKDNAPYSSYWIDTLKIIGVKSSDQLEVTFISWDDSSNTLLTPLKRLLTDSGDGVIDGVAWLDFPCGDLFGEDSLCNIGTAPPAPNDYLGIIRIRLLQPEERLGLKIQLFQDVNSICDVATNNPAQCIPGFVEVVATGEDDANSNRQALKVVSALPTEDNPASDIWDYVLFSNESLSK</sequence>
<feature type="transmembrane region" description="Helical" evidence="1">
    <location>
        <begin position="17"/>
        <end position="41"/>
    </location>
</feature>
<evidence type="ECO:0000256" key="1">
    <source>
        <dbReference type="SAM" id="Phobius"/>
    </source>
</evidence>
<keyword evidence="1" id="KW-0472">Membrane</keyword>
<comment type="caution">
    <text evidence="2">The sequence shown here is derived from an EMBL/GenBank/DDBJ whole genome shotgun (WGS) entry which is preliminary data.</text>
</comment>
<name>A0A1G2A874_9BACT</name>